<feature type="compositionally biased region" description="Polar residues" evidence="1">
    <location>
        <begin position="17"/>
        <end position="30"/>
    </location>
</feature>
<dbReference type="EMBL" id="OW240919">
    <property type="protein sequence ID" value="CAH2312532.1"/>
    <property type="molecule type" value="Genomic_DNA"/>
</dbReference>
<sequence length="101" mass="11197">MASPSTHASGRPRGLKWQQQQPKSTATANDYTDRWEPQLEPHYTYRLGPLSTLDTLLPHRWTKGSAARIIAATNCAVGAHPAPTGHRLIHSVPNIHYLLIP</sequence>
<reference evidence="2" key="1">
    <citation type="submission" date="2022-03" db="EMBL/GenBank/DDBJ databases">
        <authorList>
            <person name="Alioto T."/>
            <person name="Alioto T."/>
            <person name="Gomez Garrido J."/>
        </authorList>
    </citation>
    <scope>NUCLEOTIDE SEQUENCE</scope>
</reference>
<protein>
    <submittedName>
        <fullName evidence="2">Uncharacterized protein</fullName>
    </submittedName>
</protein>
<evidence type="ECO:0000256" key="1">
    <source>
        <dbReference type="SAM" id="MobiDB-lite"/>
    </source>
</evidence>
<feature type="region of interest" description="Disordered" evidence="1">
    <location>
        <begin position="1"/>
        <end position="33"/>
    </location>
</feature>
<dbReference type="AlphaFoldDB" id="A0AAD1WL14"/>
<dbReference type="Proteomes" id="UP001295444">
    <property type="component" value="Chromosome 08"/>
</dbReference>
<evidence type="ECO:0000313" key="3">
    <source>
        <dbReference type="Proteomes" id="UP001295444"/>
    </source>
</evidence>
<organism evidence="2 3">
    <name type="scientific">Pelobates cultripes</name>
    <name type="common">Western spadefoot toad</name>
    <dbReference type="NCBI Taxonomy" id="61616"/>
    <lineage>
        <taxon>Eukaryota</taxon>
        <taxon>Metazoa</taxon>
        <taxon>Chordata</taxon>
        <taxon>Craniata</taxon>
        <taxon>Vertebrata</taxon>
        <taxon>Euteleostomi</taxon>
        <taxon>Amphibia</taxon>
        <taxon>Batrachia</taxon>
        <taxon>Anura</taxon>
        <taxon>Pelobatoidea</taxon>
        <taxon>Pelobatidae</taxon>
        <taxon>Pelobates</taxon>
    </lineage>
</organism>
<name>A0AAD1WL14_PELCU</name>
<evidence type="ECO:0000313" key="2">
    <source>
        <dbReference type="EMBL" id="CAH2312532.1"/>
    </source>
</evidence>
<keyword evidence="3" id="KW-1185">Reference proteome</keyword>
<gene>
    <name evidence="2" type="ORF">PECUL_23A021928</name>
</gene>
<accession>A0AAD1WL14</accession>
<proteinExistence type="predicted"/>